<comment type="function">
    <text evidence="7">Functions as a component of the DNA-binding general transcription factor complex TFIID. Binding of TFIID to a promoter (with or without TATA element) is the initial step in pre-initiation complex (PIC) formation. TFIID plays a key role in the regulation of gene expression by RNA polymerase II through different activities such as transcription activator interaction, core promoter recognition and selectivity, TFIIA and TFIIB interaction, chromatin modification (histone acetylation by TAF1), facilitation of DNA opening and initiation of transcription.</text>
</comment>
<feature type="region of interest" description="Disordered" evidence="9">
    <location>
        <begin position="1"/>
        <end position="160"/>
    </location>
</feature>
<keyword evidence="4" id="KW-0805">Transcription regulation</keyword>
<evidence type="ECO:0000259" key="10">
    <source>
        <dbReference type="Pfam" id="PF05236"/>
    </source>
</evidence>
<name>C5DEN5_LACTC</name>
<evidence type="ECO:0000256" key="9">
    <source>
        <dbReference type="SAM" id="MobiDB-lite"/>
    </source>
</evidence>
<evidence type="ECO:0000256" key="1">
    <source>
        <dbReference type="ARBA" id="ARBA00004123"/>
    </source>
</evidence>
<evidence type="ECO:0000256" key="2">
    <source>
        <dbReference type="ARBA" id="ARBA00006178"/>
    </source>
</evidence>
<dbReference type="GO" id="GO:0016251">
    <property type="term" value="F:RNA polymerase II general transcription initiation factor activity"/>
    <property type="evidence" value="ECO:0007669"/>
    <property type="project" value="TreeGrafter"/>
</dbReference>
<dbReference type="eggNOG" id="KOG2341">
    <property type="taxonomic scope" value="Eukaryota"/>
</dbReference>
<dbReference type="RefSeq" id="XP_002552684.1">
    <property type="nucleotide sequence ID" value="XM_002552638.1"/>
</dbReference>
<evidence type="ECO:0000313" key="11">
    <source>
        <dbReference type="EMBL" id="CAR22246.1"/>
    </source>
</evidence>
<proteinExistence type="inferred from homology"/>
<evidence type="ECO:0000256" key="5">
    <source>
        <dbReference type="ARBA" id="ARBA00023163"/>
    </source>
</evidence>
<feature type="compositionally biased region" description="Polar residues" evidence="9">
    <location>
        <begin position="78"/>
        <end position="97"/>
    </location>
</feature>
<dbReference type="OMA" id="YGWLTSS"/>
<comment type="subcellular location">
    <subcellularLocation>
        <location evidence="1">Nucleus</location>
    </subcellularLocation>
</comment>
<dbReference type="EMBL" id="CU928167">
    <property type="protein sequence ID" value="CAR22246.1"/>
    <property type="molecule type" value="Genomic_DNA"/>
</dbReference>
<dbReference type="HOGENOM" id="CLU_036634_0_0_1"/>
<dbReference type="OrthoDB" id="21060at2759"/>
<dbReference type="PANTHER" id="PTHR15138:SF14">
    <property type="entry name" value="TRANSCRIPTION INITIATION FACTOR TFIID SUBUNIT 4"/>
    <property type="match status" value="1"/>
</dbReference>
<evidence type="ECO:0000313" key="12">
    <source>
        <dbReference type="Proteomes" id="UP000002036"/>
    </source>
</evidence>
<dbReference type="STRING" id="559295.C5DEN5"/>
<evidence type="ECO:0000256" key="6">
    <source>
        <dbReference type="ARBA" id="ARBA00023242"/>
    </source>
</evidence>
<feature type="compositionally biased region" description="Polar residues" evidence="9">
    <location>
        <begin position="44"/>
        <end position="60"/>
    </location>
</feature>
<keyword evidence="5" id="KW-0804">Transcription</keyword>
<keyword evidence="12" id="KW-1185">Reference proteome</keyword>
<dbReference type="GO" id="GO:0005669">
    <property type="term" value="C:transcription factor TFIID complex"/>
    <property type="evidence" value="ECO:0007669"/>
    <property type="project" value="InterPro"/>
</dbReference>
<feature type="compositionally biased region" description="Acidic residues" evidence="9">
    <location>
        <begin position="27"/>
        <end position="36"/>
    </location>
</feature>
<dbReference type="GO" id="GO:0006367">
    <property type="term" value="P:transcription initiation at RNA polymerase II promoter"/>
    <property type="evidence" value="ECO:0007669"/>
    <property type="project" value="TreeGrafter"/>
</dbReference>
<feature type="domain" description="Transcription initiation factor TFIID component TAF4 C-terminal" evidence="10">
    <location>
        <begin position="162"/>
        <end position="405"/>
    </location>
</feature>
<feature type="compositionally biased region" description="Low complexity" evidence="9">
    <location>
        <begin position="141"/>
        <end position="153"/>
    </location>
</feature>
<organism evidence="11 12">
    <name type="scientific">Lachancea thermotolerans (strain ATCC 56472 / CBS 6340 / NRRL Y-8284)</name>
    <name type="common">Yeast</name>
    <name type="synonym">Kluyveromyces thermotolerans</name>
    <dbReference type="NCBI Taxonomy" id="559295"/>
    <lineage>
        <taxon>Eukaryota</taxon>
        <taxon>Fungi</taxon>
        <taxon>Dikarya</taxon>
        <taxon>Ascomycota</taxon>
        <taxon>Saccharomycotina</taxon>
        <taxon>Saccharomycetes</taxon>
        <taxon>Saccharomycetales</taxon>
        <taxon>Saccharomycetaceae</taxon>
        <taxon>Lachancea</taxon>
    </lineage>
</organism>
<accession>C5DEN5</accession>
<dbReference type="PANTHER" id="PTHR15138">
    <property type="entry name" value="TRANSCRIPTION INITIATION FACTOR TFIID SUBUNIT 4"/>
    <property type="match status" value="1"/>
</dbReference>
<dbReference type="Proteomes" id="UP000002036">
    <property type="component" value="Chromosome C"/>
</dbReference>
<reference evidence="11 12" key="1">
    <citation type="journal article" date="2009" name="Genome Res.">
        <title>Comparative genomics of protoploid Saccharomycetaceae.</title>
        <authorList>
            <consortium name="The Genolevures Consortium"/>
            <person name="Souciet J.-L."/>
            <person name="Dujon B."/>
            <person name="Gaillardin C."/>
            <person name="Johnston M."/>
            <person name="Baret P.V."/>
            <person name="Cliften P."/>
            <person name="Sherman D.J."/>
            <person name="Weissenbach J."/>
            <person name="Westhof E."/>
            <person name="Wincker P."/>
            <person name="Jubin C."/>
            <person name="Poulain J."/>
            <person name="Barbe V."/>
            <person name="Segurens B."/>
            <person name="Artiguenave F."/>
            <person name="Anthouard V."/>
            <person name="Vacherie B."/>
            <person name="Val M.-E."/>
            <person name="Fulton R.S."/>
            <person name="Minx P."/>
            <person name="Wilson R."/>
            <person name="Durrens P."/>
            <person name="Jean G."/>
            <person name="Marck C."/>
            <person name="Martin T."/>
            <person name="Nikolski M."/>
            <person name="Rolland T."/>
            <person name="Seret M.-L."/>
            <person name="Casaregola S."/>
            <person name="Despons L."/>
            <person name="Fairhead C."/>
            <person name="Fischer G."/>
            <person name="Lafontaine I."/>
            <person name="Leh V."/>
            <person name="Lemaire M."/>
            <person name="de Montigny J."/>
            <person name="Neuveglise C."/>
            <person name="Thierry A."/>
            <person name="Blanc-Lenfle I."/>
            <person name="Bleykasten C."/>
            <person name="Diffels J."/>
            <person name="Fritsch E."/>
            <person name="Frangeul L."/>
            <person name="Goeffon A."/>
            <person name="Jauniaux N."/>
            <person name="Kachouri-Lafond R."/>
            <person name="Payen C."/>
            <person name="Potier S."/>
            <person name="Pribylova L."/>
            <person name="Ozanne C."/>
            <person name="Richard G.-F."/>
            <person name="Sacerdot C."/>
            <person name="Straub M.-L."/>
            <person name="Talla E."/>
        </authorList>
    </citation>
    <scope>NUCLEOTIDE SEQUENCE [LARGE SCALE GENOMIC DNA]</scope>
    <source>
        <strain evidence="12">ATCC 56472 / CBS 6340 / NRRL Y-8284</strain>
    </source>
</reference>
<comment type="similarity">
    <text evidence="2">Belongs to the TAF4 family.</text>
</comment>
<dbReference type="InterPro" id="IPR007900">
    <property type="entry name" value="TAF4_C"/>
</dbReference>
<dbReference type="KEGG" id="lth:KLTH0C10714g"/>
<dbReference type="Pfam" id="PF05236">
    <property type="entry name" value="TAF4"/>
    <property type="match status" value="1"/>
</dbReference>
<gene>
    <name evidence="11" type="ordered locus">KLTH0C10714g</name>
</gene>
<dbReference type="AlphaFoldDB" id="C5DEN5"/>
<evidence type="ECO:0000256" key="8">
    <source>
        <dbReference type="ARBA" id="ARBA00031747"/>
    </source>
</evidence>
<feature type="compositionally biased region" description="Polar residues" evidence="9">
    <location>
        <begin position="109"/>
        <end position="140"/>
    </location>
</feature>
<dbReference type="GO" id="GO:0003677">
    <property type="term" value="F:DNA binding"/>
    <property type="evidence" value="ECO:0007669"/>
    <property type="project" value="TreeGrafter"/>
</dbReference>
<dbReference type="InParanoid" id="C5DEN5"/>
<evidence type="ECO:0000256" key="3">
    <source>
        <dbReference type="ARBA" id="ARBA00017306"/>
    </source>
</evidence>
<dbReference type="FunCoup" id="C5DEN5">
    <property type="interactions" value="389"/>
</dbReference>
<dbReference type="GeneID" id="8291566"/>
<dbReference type="CDD" id="cd08045">
    <property type="entry name" value="HFD_TAF4"/>
    <property type="match status" value="1"/>
</dbReference>
<evidence type="ECO:0000256" key="7">
    <source>
        <dbReference type="ARBA" id="ARBA00025346"/>
    </source>
</evidence>
<evidence type="ECO:0000256" key="4">
    <source>
        <dbReference type="ARBA" id="ARBA00023015"/>
    </source>
</evidence>
<sequence length="410" mass="44995">MARSPKRQDPNAQENLRAKRPKKEEQEQIFDEEEPAFEIGGGNTNESASPENTDFSTNMPTPFDNIVEDPVGGASLPESASPTTNLAQTTNSNSQSVKDVDDKKRGRPSGSQTQNTKVNSTGPKKSVMTQSSASAHHPNTQQAQSQNQQAASSKMQTDPDKLSDALFSAGVDIREEEALLNSSMNITKSSAQAGSQAVNNQIPPQPPLLHPTHVASFMKKVGSEQNFNQDFSKAHDVLSLMSTACEVFMTDIITNSLVISRHRRRSIKLNSGRRSEVSRALRDLAIHQKEQEERRVKRRIAMGLEKETAEAKMETEETLHRASNATANMMIAGGKKKYSWLNAGAKANNNSVKVLGKVSSDVAARGEMGIRYREAREEPGIVMRDLLNALENRRVGVNTVVAKGYARIRD</sequence>
<protein>
    <recommendedName>
        <fullName evidence="3">Transcription initiation factor TFIID subunit 4</fullName>
    </recommendedName>
    <alternativeName>
        <fullName evidence="8">TBP-associated factor 4</fullName>
    </alternativeName>
</protein>
<keyword evidence="6" id="KW-0539">Nucleus</keyword>
<dbReference type="InterPro" id="IPR045144">
    <property type="entry name" value="TAF4"/>
</dbReference>